<keyword evidence="3" id="KW-0460">Magnesium</keyword>
<keyword evidence="8" id="KW-1185">Reference proteome</keyword>
<dbReference type="InterPro" id="IPR008949">
    <property type="entry name" value="Isoprenoid_synthase_dom_sf"/>
</dbReference>
<dbReference type="FunFam" id="1.10.600.10:FF:000007">
    <property type="entry name" value="Isoprene synthase, chloroplastic"/>
    <property type="match status" value="1"/>
</dbReference>
<keyword evidence="4" id="KW-0456">Lyase</keyword>
<dbReference type="Gene3D" id="1.10.600.10">
    <property type="entry name" value="Farnesyl Diphosphate Synthase"/>
    <property type="match status" value="1"/>
</dbReference>
<feature type="domain" description="Terpene synthase metal-binding" evidence="6">
    <location>
        <begin position="292"/>
        <end position="519"/>
    </location>
</feature>
<gene>
    <name evidence="7" type="ORF">O6P43_026695</name>
</gene>
<dbReference type="InterPro" id="IPR001906">
    <property type="entry name" value="Terpene_synth_N"/>
</dbReference>
<dbReference type="PANTHER" id="PTHR31225">
    <property type="entry name" value="OS04G0344100 PROTEIN-RELATED"/>
    <property type="match status" value="1"/>
</dbReference>
<dbReference type="Gene3D" id="1.50.10.130">
    <property type="entry name" value="Terpene synthase, N-terminal domain"/>
    <property type="match status" value="1"/>
</dbReference>
<dbReference type="SUPFAM" id="SSF48576">
    <property type="entry name" value="Terpenoid synthases"/>
    <property type="match status" value="1"/>
</dbReference>
<dbReference type="GO" id="GO:0000287">
    <property type="term" value="F:magnesium ion binding"/>
    <property type="evidence" value="ECO:0007669"/>
    <property type="project" value="InterPro"/>
</dbReference>
<protein>
    <submittedName>
        <fullName evidence="7">Myrcene synthase, chloroplastic</fullName>
    </submittedName>
</protein>
<dbReference type="Pfam" id="PF01397">
    <property type="entry name" value="Terpene_synth"/>
    <property type="match status" value="1"/>
</dbReference>
<evidence type="ECO:0000313" key="8">
    <source>
        <dbReference type="Proteomes" id="UP001163823"/>
    </source>
</evidence>
<evidence type="ECO:0000259" key="6">
    <source>
        <dbReference type="Pfam" id="PF03936"/>
    </source>
</evidence>
<dbReference type="SUPFAM" id="SSF48239">
    <property type="entry name" value="Terpenoid cyclases/Protein prenyltransferases"/>
    <property type="match status" value="1"/>
</dbReference>
<dbReference type="GO" id="GO:0016102">
    <property type="term" value="P:diterpenoid biosynthetic process"/>
    <property type="evidence" value="ECO:0007669"/>
    <property type="project" value="InterPro"/>
</dbReference>
<evidence type="ECO:0000256" key="1">
    <source>
        <dbReference type="ARBA" id="ARBA00001946"/>
    </source>
</evidence>
<dbReference type="InterPro" id="IPR036965">
    <property type="entry name" value="Terpene_synth_N_sf"/>
</dbReference>
<comment type="caution">
    <text evidence="7">The sequence shown here is derived from an EMBL/GenBank/DDBJ whole genome shotgun (WGS) entry which is preliminary data.</text>
</comment>
<evidence type="ECO:0000256" key="4">
    <source>
        <dbReference type="ARBA" id="ARBA00023239"/>
    </source>
</evidence>
<dbReference type="InterPro" id="IPR034741">
    <property type="entry name" value="Terpene_cyclase-like_1_C"/>
</dbReference>
<keyword evidence="2" id="KW-0479">Metal-binding</keyword>
<dbReference type="AlphaFoldDB" id="A0AAD7L353"/>
<evidence type="ECO:0000259" key="5">
    <source>
        <dbReference type="Pfam" id="PF01397"/>
    </source>
</evidence>
<dbReference type="GO" id="GO:0010333">
    <property type="term" value="F:terpene synthase activity"/>
    <property type="evidence" value="ECO:0007669"/>
    <property type="project" value="InterPro"/>
</dbReference>
<evidence type="ECO:0000313" key="7">
    <source>
        <dbReference type="EMBL" id="KAJ7950507.1"/>
    </source>
</evidence>
<dbReference type="Proteomes" id="UP001163823">
    <property type="component" value="Chromosome 11"/>
</dbReference>
<dbReference type="CDD" id="cd00684">
    <property type="entry name" value="Terpene_cyclase_plant_C1"/>
    <property type="match status" value="1"/>
</dbReference>
<accession>A0AAD7L353</accession>
<dbReference type="SFLD" id="SFLDG01019">
    <property type="entry name" value="Terpene_Cyclase_Like_1_C_Termi"/>
    <property type="match status" value="1"/>
</dbReference>
<feature type="domain" description="Terpene synthase N-terminal" evidence="5">
    <location>
        <begin position="71"/>
        <end position="231"/>
    </location>
</feature>
<dbReference type="InterPro" id="IPR050148">
    <property type="entry name" value="Terpene_synthase-like"/>
</dbReference>
<evidence type="ECO:0000256" key="3">
    <source>
        <dbReference type="ARBA" id="ARBA00022842"/>
    </source>
</evidence>
<dbReference type="EMBL" id="JARAOO010000011">
    <property type="protein sequence ID" value="KAJ7950507.1"/>
    <property type="molecule type" value="Genomic_DNA"/>
</dbReference>
<dbReference type="PANTHER" id="PTHR31225:SF244">
    <property type="entry name" value="1,8-CINEOLE SYNTHASE 1, CHLOROPLASTIC-RELATED"/>
    <property type="match status" value="1"/>
</dbReference>
<sequence>MAVYQLPPLLSNFCPSTKLIPVEIRKFSVVKTHKRCNIHVPVRHFIRNVIANELDDHTTIPSSEYKPSNIWVYDYIQSLDSKYLEETYAKQRDKLKEEVRRIVDNMVNPLHQLELIEVIQRLGLCHHFKDEINRILDDVYKKNAGGKLRNSLEFRLLRQHGYNVSTEVFNSFHNENNNIKEMLSLYEASYLSIEGETILDEAKDFTRKYLKEFVLNINEDDYMSLLVRHALEIPLHWRMHRLEAWWFIDIYERFPNANPFLLDLAKLDFNIIQATHQEDLKLALSWWRTTELENLSFVRDRLMESFFSSVGMAYEPHLGDFRRFFAIITQLITVTDDVYDVRGTLEELKIFTDAVDRWDMNVMDNLPDDLKICFCALSNFENEVASKIGANIIPSMRKVWADYTKVILAEAKWNFNGYKPTLQEHLANTWFSTGIPVTLFQAYFSLANSITKESLDCLEKYPDIIRCSSVIFRLVDDLVTFSDESETPTTVWCYMNETGASEKQAKEKIRFLIEKTWKEMNKYLITNSPLPHAYIEVVMNAARVSLCLYEHGDGFTDQETEIKEKILSLISKPIPFIITE</sequence>
<name>A0AAD7L353_QUISA</name>
<organism evidence="7 8">
    <name type="scientific">Quillaja saponaria</name>
    <name type="common">Soap bark tree</name>
    <dbReference type="NCBI Taxonomy" id="32244"/>
    <lineage>
        <taxon>Eukaryota</taxon>
        <taxon>Viridiplantae</taxon>
        <taxon>Streptophyta</taxon>
        <taxon>Embryophyta</taxon>
        <taxon>Tracheophyta</taxon>
        <taxon>Spermatophyta</taxon>
        <taxon>Magnoliopsida</taxon>
        <taxon>eudicotyledons</taxon>
        <taxon>Gunneridae</taxon>
        <taxon>Pentapetalae</taxon>
        <taxon>rosids</taxon>
        <taxon>fabids</taxon>
        <taxon>Fabales</taxon>
        <taxon>Quillajaceae</taxon>
        <taxon>Quillaja</taxon>
    </lineage>
</organism>
<proteinExistence type="predicted"/>
<dbReference type="KEGG" id="qsa:O6P43_026695"/>
<dbReference type="InterPro" id="IPR044814">
    <property type="entry name" value="Terpene_cyclase_plant_C1"/>
</dbReference>
<dbReference type="Pfam" id="PF03936">
    <property type="entry name" value="Terpene_synth_C"/>
    <property type="match status" value="1"/>
</dbReference>
<dbReference type="InterPro" id="IPR005630">
    <property type="entry name" value="Terpene_synthase_metal-bd"/>
</dbReference>
<evidence type="ECO:0000256" key="2">
    <source>
        <dbReference type="ARBA" id="ARBA00022723"/>
    </source>
</evidence>
<dbReference type="SFLD" id="SFLDS00005">
    <property type="entry name" value="Isoprenoid_Synthase_Type_I"/>
    <property type="match status" value="1"/>
</dbReference>
<dbReference type="InterPro" id="IPR008930">
    <property type="entry name" value="Terpenoid_cyclase/PrenylTrfase"/>
</dbReference>
<comment type="cofactor">
    <cofactor evidence="1">
        <name>Mg(2+)</name>
        <dbReference type="ChEBI" id="CHEBI:18420"/>
    </cofactor>
</comment>
<reference evidence="7" key="1">
    <citation type="journal article" date="2023" name="Science">
        <title>Elucidation of the pathway for biosynthesis of saponin adjuvants from the soapbark tree.</title>
        <authorList>
            <person name="Reed J."/>
            <person name="Orme A."/>
            <person name="El-Demerdash A."/>
            <person name="Owen C."/>
            <person name="Martin L.B.B."/>
            <person name="Misra R.C."/>
            <person name="Kikuchi S."/>
            <person name="Rejzek M."/>
            <person name="Martin A.C."/>
            <person name="Harkess A."/>
            <person name="Leebens-Mack J."/>
            <person name="Louveau T."/>
            <person name="Stephenson M.J."/>
            <person name="Osbourn A."/>
        </authorList>
    </citation>
    <scope>NUCLEOTIDE SEQUENCE</scope>
    <source>
        <strain evidence="7">S10</strain>
    </source>
</reference>